<keyword evidence="1" id="KW-0812">Transmembrane</keyword>
<keyword evidence="1" id="KW-0472">Membrane</keyword>
<dbReference type="Proteomes" id="UP000078200">
    <property type="component" value="Unassembled WGS sequence"/>
</dbReference>
<dbReference type="VEuPathDB" id="VectorBase:GAUT028417"/>
<evidence type="ECO:0000313" key="2">
    <source>
        <dbReference type="EnsemblMetazoa" id="GAUT028417-PA"/>
    </source>
</evidence>
<reference evidence="2" key="1">
    <citation type="submission" date="2020-05" db="UniProtKB">
        <authorList>
            <consortium name="EnsemblMetazoa"/>
        </authorList>
    </citation>
    <scope>IDENTIFICATION</scope>
    <source>
        <strain evidence="2">TTRI</strain>
    </source>
</reference>
<evidence type="ECO:0000313" key="3">
    <source>
        <dbReference type="Proteomes" id="UP000078200"/>
    </source>
</evidence>
<feature type="transmembrane region" description="Helical" evidence="1">
    <location>
        <begin position="35"/>
        <end position="51"/>
    </location>
</feature>
<dbReference type="AlphaFoldDB" id="A0A1A9V7J1"/>
<proteinExistence type="predicted"/>
<organism evidence="2 3">
    <name type="scientific">Glossina austeni</name>
    <name type="common">Savannah tsetse fly</name>
    <dbReference type="NCBI Taxonomy" id="7395"/>
    <lineage>
        <taxon>Eukaryota</taxon>
        <taxon>Metazoa</taxon>
        <taxon>Ecdysozoa</taxon>
        <taxon>Arthropoda</taxon>
        <taxon>Hexapoda</taxon>
        <taxon>Insecta</taxon>
        <taxon>Pterygota</taxon>
        <taxon>Neoptera</taxon>
        <taxon>Endopterygota</taxon>
        <taxon>Diptera</taxon>
        <taxon>Brachycera</taxon>
        <taxon>Muscomorpha</taxon>
        <taxon>Hippoboscoidea</taxon>
        <taxon>Glossinidae</taxon>
        <taxon>Glossina</taxon>
    </lineage>
</organism>
<name>A0A1A9V7J1_GLOAU</name>
<protein>
    <submittedName>
        <fullName evidence="2">Uncharacterized protein</fullName>
    </submittedName>
</protein>
<accession>A0A1A9V7J1</accession>
<sequence>MEKNDKITEIVSLKNTWKIGHLNCLSLNSMKIEEIRNLIYGIVVGFSEIWGPNSVKIPVAIPLKLFLLLILTLVKIADNMTIYASVVAKQGVVRKCATLSYPTSWLVYTALMRVKVL</sequence>
<keyword evidence="1" id="KW-1133">Transmembrane helix</keyword>
<dbReference type="EnsemblMetazoa" id="GAUT028417-RA">
    <property type="protein sequence ID" value="GAUT028417-PA"/>
    <property type="gene ID" value="GAUT028417"/>
</dbReference>
<keyword evidence="3" id="KW-1185">Reference proteome</keyword>
<evidence type="ECO:0000256" key="1">
    <source>
        <dbReference type="SAM" id="Phobius"/>
    </source>
</evidence>